<organism evidence="1">
    <name type="scientific">Ixodes ricinus</name>
    <name type="common">Common tick</name>
    <name type="synonym">Acarus ricinus</name>
    <dbReference type="NCBI Taxonomy" id="34613"/>
    <lineage>
        <taxon>Eukaryota</taxon>
        <taxon>Metazoa</taxon>
        <taxon>Ecdysozoa</taxon>
        <taxon>Arthropoda</taxon>
        <taxon>Chelicerata</taxon>
        <taxon>Arachnida</taxon>
        <taxon>Acari</taxon>
        <taxon>Parasitiformes</taxon>
        <taxon>Ixodida</taxon>
        <taxon>Ixodoidea</taxon>
        <taxon>Ixodidae</taxon>
        <taxon>Ixodinae</taxon>
        <taxon>Ixodes</taxon>
    </lineage>
</organism>
<accession>A0A6B0U497</accession>
<evidence type="ECO:0000313" key="1">
    <source>
        <dbReference type="EMBL" id="MXU87352.1"/>
    </source>
</evidence>
<dbReference type="EMBL" id="GIFC01005269">
    <property type="protein sequence ID" value="MXU87352.1"/>
    <property type="molecule type" value="Transcribed_RNA"/>
</dbReference>
<sequence length="96" mass="10856">MKHLANGNSLLVLVRTAHAEEKCSVEPHLKQMPTAWSLSPSMTGQSWTRWPGWRHLKHSFANCLRKSSSSFLRILRTASLISSPGSPFLRMAFFSM</sequence>
<proteinExistence type="predicted"/>
<dbReference type="AlphaFoldDB" id="A0A6B0U497"/>
<reference evidence="1" key="1">
    <citation type="submission" date="2019-12" db="EMBL/GenBank/DDBJ databases">
        <title>An insight into the sialome of adult female Ixodes ricinus ticks feeding for 6 days.</title>
        <authorList>
            <person name="Perner J."/>
            <person name="Ribeiro J.M.C."/>
        </authorList>
    </citation>
    <scope>NUCLEOTIDE SEQUENCE</scope>
    <source>
        <strain evidence="1">Semi-engorged</strain>
        <tissue evidence="1">Salivary glands</tissue>
    </source>
</reference>
<protein>
    <submittedName>
        <fullName evidence="1">Putative secreted protein</fullName>
    </submittedName>
</protein>
<name>A0A6B0U497_IXORI</name>